<dbReference type="Proteomes" id="UP000276133">
    <property type="component" value="Unassembled WGS sequence"/>
</dbReference>
<comment type="caution">
    <text evidence="2">The sequence shown here is derived from an EMBL/GenBank/DDBJ whole genome shotgun (WGS) entry which is preliminary data.</text>
</comment>
<evidence type="ECO:0000313" key="3">
    <source>
        <dbReference type="Proteomes" id="UP000276133"/>
    </source>
</evidence>
<feature type="region of interest" description="Disordered" evidence="1">
    <location>
        <begin position="22"/>
        <end position="42"/>
    </location>
</feature>
<reference evidence="2 3" key="1">
    <citation type="journal article" date="2018" name="Sci. Rep.">
        <title>Genomic signatures of local adaptation to the degree of environmental predictability in rotifers.</title>
        <authorList>
            <person name="Franch-Gras L."/>
            <person name="Hahn C."/>
            <person name="Garcia-Roger E.M."/>
            <person name="Carmona M.J."/>
            <person name="Serra M."/>
            <person name="Gomez A."/>
        </authorList>
    </citation>
    <scope>NUCLEOTIDE SEQUENCE [LARGE SCALE GENOMIC DNA]</scope>
    <source>
        <strain evidence="2">HYR1</strain>
    </source>
</reference>
<evidence type="ECO:0000256" key="1">
    <source>
        <dbReference type="SAM" id="MobiDB-lite"/>
    </source>
</evidence>
<sequence length="113" mass="13164">MDGAQHRRPKRSMSYVEKGKDRVGLANGPTVNTVQGTNTNEEDVFNHGKRKKLDAWQSRKAALEDFCEFDPSRMRFGMKIHIMDWPLKKIQEEIEKSRKRLAHRLDSDEDVPP</sequence>
<protein>
    <submittedName>
        <fullName evidence="2">Uncharacterized protein</fullName>
    </submittedName>
</protein>
<accession>A0A3M7RKW7</accession>
<gene>
    <name evidence="2" type="ORF">BpHYR1_038738</name>
</gene>
<name>A0A3M7RKW7_BRAPC</name>
<dbReference type="EMBL" id="REGN01003178">
    <property type="protein sequence ID" value="RNA24037.1"/>
    <property type="molecule type" value="Genomic_DNA"/>
</dbReference>
<feature type="compositionally biased region" description="Polar residues" evidence="1">
    <location>
        <begin position="29"/>
        <end position="39"/>
    </location>
</feature>
<organism evidence="2 3">
    <name type="scientific">Brachionus plicatilis</name>
    <name type="common">Marine rotifer</name>
    <name type="synonym">Brachionus muelleri</name>
    <dbReference type="NCBI Taxonomy" id="10195"/>
    <lineage>
        <taxon>Eukaryota</taxon>
        <taxon>Metazoa</taxon>
        <taxon>Spiralia</taxon>
        <taxon>Gnathifera</taxon>
        <taxon>Rotifera</taxon>
        <taxon>Eurotatoria</taxon>
        <taxon>Monogononta</taxon>
        <taxon>Pseudotrocha</taxon>
        <taxon>Ploima</taxon>
        <taxon>Brachionidae</taxon>
        <taxon>Brachionus</taxon>
    </lineage>
</organism>
<keyword evidence="3" id="KW-1185">Reference proteome</keyword>
<proteinExistence type="predicted"/>
<evidence type="ECO:0000313" key="2">
    <source>
        <dbReference type="EMBL" id="RNA24037.1"/>
    </source>
</evidence>
<dbReference type="AlphaFoldDB" id="A0A3M7RKW7"/>